<accession>N1QN15</accession>
<dbReference type="AlphaFoldDB" id="N1QN15"/>
<dbReference type="GO" id="GO:0006646">
    <property type="term" value="P:phosphatidylethanolamine biosynthetic process"/>
    <property type="evidence" value="ECO:0007669"/>
    <property type="project" value="TreeGrafter"/>
</dbReference>
<dbReference type="InterPro" id="IPR011009">
    <property type="entry name" value="Kinase-like_dom_sf"/>
</dbReference>
<proteinExistence type="inferred from homology"/>
<dbReference type="OrthoDB" id="10267235at2759"/>
<dbReference type="EMBL" id="KB456260">
    <property type="protein sequence ID" value="EMF17832.1"/>
    <property type="molecule type" value="Genomic_DNA"/>
</dbReference>
<dbReference type="GO" id="GO:0004305">
    <property type="term" value="F:ethanolamine kinase activity"/>
    <property type="evidence" value="ECO:0007669"/>
    <property type="project" value="UniProtKB-EC"/>
</dbReference>
<dbReference type="HOGENOM" id="CLU_012712_1_1_1"/>
<feature type="compositionally biased region" description="Polar residues" evidence="4">
    <location>
        <begin position="15"/>
        <end position="27"/>
    </location>
</feature>
<dbReference type="GO" id="GO:0005737">
    <property type="term" value="C:cytoplasm"/>
    <property type="evidence" value="ECO:0007669"/>
    <property type="project" value="TreeGrafter"/>
</dbReference>
<dbReference type="STRING" id="692275.N1QN15"/>
<dbReference type="SUPFAM" id="SSF56112">
    <property type="entry name" value="Protein kinase-like (PK-like)"/>
    <property type="match status" value="1"/>
</dbReference>
<dbReference type="Gene3D" id="3.90.1200.10">
    <property type="match status" value="1"/>
</dbReference>
<keyword evidence="5" id="KW-0808">Transferase</keyword>
<protein>
    <recommendedName>
        <fullName evidence="3">ethanolamine kinase</fullName>
        <ecNumber evidence="3">2.7.1.82</ecNumber>
    </recommendedName>
</protein>
<dbReference type="Pfam" id="PF01633">
    <property type="entry name" value="Choline_kinase"/>
    <property type="match status" value="1"/>
</dbReference>
<reference evidence="5 6" key="1">
    <citation type="journal article" date="2012" name="PLoS Pathog.">
        <title>Diverse lifestyles and strategies of plant pathogenesis encoded in the genomes of eighteen Dothideomycetes fungi.</title>
        <authorList>
            <person name="Ohm R.A."/>
            <person name="Feau N."/>
            <person name="Henrissat B."/>
            <person name="Schoch C.L."/>
            <person name="Horwitz B.A."/>
            <person name="Barry K.W."/>
            <person name="Condon B.J."/>
            <person name="Copeland A.C."/>
            <person name="Dhillon B."/>
            <person name="Glaser F."/>
            <person name="Hesse C.N."/>
            <person name="Kosti I."/>
            <person name="LaButti K."/>
            <person name="Lindquist E.A."/>
            <person name="Lucas S."/>
            <person name="Salamov A.A."/>
            <person name="Bradshaw R.E."/>
            <person name="Ciuffetti L."/>
            <person name="Hamelin R.C."/>
            <person name="Kema G.H.J."/>
            <person name="Lawrence C."/>
            <person name="Scott J.A."/>
            <person name="Spatafora J.W."/>
            <person name="Turgeon B.G."/>
            <person name="de Wit P.J.G.M."/>
            <person name="Zhong S."/>
            <person name="Goodwin S.B."/>
            <person name="Grigoriev I.V."/>
        </authorList>
    </citation>
    <scope>NUCLEOTIDE SEQUENCE [LARGE SCALE GENOMIC DNA]</scope>
    <source>
        <strain evidence="5 6">SO2202</strain>
    </source>
</reference>
<evidence type="ECO:0000313" key="5">
    <source>
        <dbReference type="EMBL" id="EMF17832.1"/>
    </source>
</evidence>
<evidence type="ECO:0000256" key="3">
    <source>
        <dbReference type="ARBA" id="ARBA00038874"/>
    </source>
</evidence>
<dbReference type="RefSeq" id="XP_016765953.1">
    <property type="nucleotide sequence ID" value="XM_016903849.1"/>
</dbReference>
<evidence type="ECO:0000256" key="2">
    <source>
        <dbReference type="ARBA" id="ARBA00038211"/>
    </source>
</evidence>
<keyword evidence="6" id="KW-1185">Reference proteome</keyword>
<keyword evidence="5" id="KW-0418">Kinase</keyword>
<feature type="region of interest" description="Disordered" evidence="4">
    <location>
        <begin position="1"/>
        <end position="27"/>
    </location>
</feature>
<dbReference type="OMA" id="FALIPKY"/>
<dbReference type="EC" id="2.7.1.82" evidence="3"/>
<dbReference type="PANTHER" id="PTHR22603">
    <property type="entry name" value="CHOLINE/ETHANOALAMINE KINASE"/>
    <property type="match status" value="1"/>
</dbReference>
<dbReference type="eggNOG" id="KOG4720">
    <property type="taxonomic scope" value="Eukaryota"/>
</dbReference>
<comment type="pathway">
    <text evidence="1">Phospholipid metabolism; phosphatidylethanolamine biosynthesis; phosphatidylethanolamine from ethanolamine: step 1/3.</text>
</comment>
<sequence>MSASHPPPGPPPHDATSTDPQPSRTDSPLSLRHIALKFDNAAPEASALRLVEALDPTWKTEEGPVEFIRFTDGITNTLMKAVKRRAGLSALEVDRNAILLRAYGQGTDVLIDRERELRAHMLLASIGLAPRLLARFDNGLMYAFIPGHVCSHVDLAKPDVYRQVAKRLGEWHSLPIAAITSTPLLDCEEDAQKKRDVAAKPVNGNSNNSNNKNNTRPYPNTWTTMRSWIEVLPRNTDEERQRVKTIETELAWVESKLGHTVFDQKAFVFAHHDLLCGNVIVDIHSDAKEKPVSFIDYEYATPGPAAFDIANHFAEWAGYDCDHACVPTKAQRREFIQQYVASYRYHTISDAPTTIEIDFQKDIDTLFVQVDLFRGLPGFYWGIWALIQATISQIDFDYSKFAEGRFKEYWSWKEEVTGERKKAGREQYVREKKWAS</sequence>
<evidence type="ECO:0000256" key="1">
    <source>
        <dbReference type="ARBA" id="ARBA00037883"/>
    </source>
</evidence>
<dbReference type="CDD" id="cd05157">
    <property type="entry name" value="ETNK_euk"/>
    <property type="match status" value="1"/>
</dbReference>
<name>N1QN15_SPHMS</name>
<dbReference type="PANTHER" id="PTHR22603:SF66">
    <property type="entry name" value="ETHANOLAMINE KINASE"/>
    <property type="match status" value="1"/>
</dbReference>
<dbReference type="Proteomes" id="UP000016931">
    <property type="component" value="Unassembled WGS sequence"/>
</dbReference>
<organism evidence="5 6">
    <name type="scientific">Sphaerulina musiva (strain SO2202)</name>
    <name type="common">Poplar stem canker fungus</name>
    <name type="synonym">Septoria musiva</name>
    <dbReference type="NCBI Taxonomy" id="692275"/>
    <lineage>
        <taxon>Eukaryota</taxon>
        <taxon>Fungi</taxon>
        <taxon>Dikarya</taxon>
        <taxon>Ascomycota</taxon>
        <taxon>Pezizomycotina</taxon>
        <taxon>Dothideomycetes</taxon>
        <taxon>Dothideomycetidae</taxon>
        <taxon>Mycosphaerellales</taxon>
        <taxon>Mycosphaerellaceae</taxon>
        <taxon>Sphaerulina</taxon>
    </lineage>
</organism>
<feature type="compositionally biased region" description="Pro residues" evidence="4">
    <location>
        <begin position="1"/>
        <end position="13"/>
    </location>
</feature>
<feature type="region of interest" description="Disordered" evidence="4">
    <location>
        <begin position="196"/>
        <end position="219"/>
    </location>
</feature>
<feature type="compositionally biased region" description="Low complexity" evidence="4">
    <location>
        <begin position="203"/>
        <end position="214"/>
    </location>
</feature>
<evidence type="ECO:0000256" key="4">
    <source>
        <dbReference type="SAM" id="MobiDB-lite"/>
    </source>
</evidence>
<evidence type="ECO:0000313" key="6">
    <source>
        <dbReference type="Proteomes" id="UP000016931"/>
    </source>
</evidence>
<gene>
    <name evidence="5" type="ORF">SEPMUDRAFT_146763</name>
</gene>
<comment type="similarity">
    <text evidence="2">Belongs to the choline/ethanolamine kinase family.</text>
</comment>
<dbReference type="GeneID" id="27900986"/>